<keyword evidence="2" id="KW-1185">Reference proteome</keyword>
<gene>
    <name evidence="1" type="ORF">H1164_15630</name>
</gene>
<sequence length="64" mass="7197">MSWLDVKGPKGDWTKAKPKEHLPGGFDWFDPKSQPVHTLWKQPAGKVTPSSFFTKLGSKFLGLK</sequence>
<dbReference type="EMBL" id="JACEIP010000034">
    <property type="protein sequence ID" value="MBA4544283.1"/>
    <property type="molecule type" value="Genomic_DNA"/>
</dbReference>
<proteinExistence type="predicted"/>
<comment type="caution">
    <text evidence="1">The sequence shown here is derived from an EMBL/GenBank/DDBJ whole genome shotgun (WGS) entry which is preliminary data.</text>
</comment>
<dbReference type="OrthoDB" id="2991082at2"/>
<dbReference type="AlphaFoldDB" id="A0A7W1XCY6"/>
<dbReference type="RefSeq" id="WP_033102143.1">
    <property type="nucleotide sequence ID" value="NZ_JACEIP010000034.1"/>
</dbReference>
<evidence type="ECO:0000313" key="2">
    <source>
        <dbReference type="Proteomes" id="UP000530514"/>
    </source>
</evidence>
<reference evidence="1 2" key="1">
    <citation type="submission" date="2020-07" db="EMBL/GenBank/DDBJ databases">
        <authorList>
            <person name="Feng H."/>
        </authorList>
    </citation>
    <scope>NUCLEOTIDE SEQUENCE [LARGE SCALE GENOMIC DNA]</scope>
    <source>
        <strain evidence="2">s-11</strain>
    </source>
</reference>
<protein>
    <submittedName>
        <fullName evidence="1">Uncharacterized protein</fullName>
    </submittedName>
</protein>
<evidence type="ECO:0000313" key="1">
    <source>
        <dbReference type="EMBL" id="MBA4544283.1"/>
    </source>
</evidence>
<organism evidence="1 2">
    <name type="scientific">Thermoactinomyces daqus</name>
    <dbReference type="NCBI Taxonomy" id="1329516"/>
    <lineage>
        <taxon>Bacteria</taxon>
        <taxon>Bacillati</taxon>
        <taxon>Bacillota</taxon>
        <taxon>Bacilli</taxon>
        <taxon>Bacillales</taxon>
        <taxon>Thermoactinomycetaceae</taxon>
        <taxon>Thermoactinomyces</taxon>
    </lineage>
</organism>
<dbReference type="Proteomes" id="UP000530514">
    <property type="component" value="Unassembled WGS sequence"/>
</dbReference>
<name>A0A7W1XCY6_9BACL</name>
<accession>A0A7W1XCY6</accession>